<dbReference type="AlphaFoldDB" id="A0A1I6TN92"/>
<dbReference type="GO" id="GO:0015067">
    <property type="term" value="F:amidinotransferase activity"/>
    <property type="evidence" value="ECO:0007669"/>
    <property type="project" value="InterPro"/>
</dbReference>
<dbReference type="InterPro" id="IPR033195">
    <property type="entry name" value="AmidinoTrfase"/>
</dbReference>
<protein>
    <submittedName>
        <fullName evidence="4">Glycine amidinotransferase</fullName>
    </submittedName>
</protein>
<feature type="active site" description="Amidino-cysteine intermediate" evidence="3">
    <location>
        <position position="366"/>
    </location>
</feature>
<dbReference type="STRING" id="95161.SAMN05660874_04123"/>
<dbReference type="Proteomes" id="UP000198852">
    <property type="component" value="Unassembled WGS sequence"/>
</dbReference>
<evidence type="ECO:0000256" key="3">
    <source>
        <dbReference type="PIRSR" id="PIRSR633195-1"/>
    </source>
</evidence>
<dbReference type="PANTHER" id="PTHR10488">
    <property type="entry name" value="GLYCINE AMIDINOTRANSFERASE, MITOCHONDRIAL"/>
    <property type="match status" value="1"/>
</dbReference>
<feature type="active site" evidence="3">
    <location>
        <position position="258"/>
    </location>
</feature>
<dbReference type="Gene3D" id="3.75.10.10">
    <property type="entry name" value="L-arginine/glycine Amidinotransferase, Chain A"/>
    <property type="match status" value="1"/>
</dbReference>
<evidence type="ECO:0000313" key="5">
    <source>
        <dbReference type="Proteomes" id="UP000198852"/>
    </source>
</evidence>
<comment type="similarity">
    <text evidence="1">Belongs to the amidinotransferase family.</text>
</comment>
<evidence type="ECO:0000313" key="4">
    <source>
        <dbReference type="EMBL" id="SFS90666.1"/>
    </source>
</evidence>
<accession>A0A1I6TN92</accession>
<dbReference type="SUPFAM" id="SSF55909">
    <property type="entry name" value="Pentein"/>
    <property type="match status" value="1"/>
</dbReference>
<dbReference type="EMBL" id="FOZX01000007">
    <property type="protein sequence ID" value="SFS90666.1"/>
    <property type="molecule type" value="Genomic_DNA"/>
</dbReference>
<dbReference type="RefSeq" id="WP_093420522.1">
    <property type="nucleotide sequence ID" value="NZ_FOZX01000007.1"/>
</dbReference>
<keyword evidence="2 4" id="KW-0808">Transferase</keyword>
<reference evidence="5" key="1">
    <citation type="submission" date="2016-10" db="EMBL/GenBank/DDBJ databases">
        <authorList>
            <person name="Varghese N."/>
            <person name="Submissions S."/>
        </authorList>
    </citation>
    <scope>NUCLEOTIDE SEQUENCE [LARGE SCALE GENOMIC DNA]</scope>
    <source>
        <strain evidence="5">DSM 44771</strain>
    </source>
</reference>
<dbReference type="PANTHER" id="PTHR10488:SF1">
    <property type="entry name" value="GLYCINE AMIDINOTRANSFERASE, MITOCHONDRIAL"/>
    <property type="match status" value="1"/>
</dbReference>
<sequence>MRLNCYDDFTPLKEVVVGSAEGYLDRVRDMSFDMFISDNVSGARGYYPSLSTWRDSEERRERNSPHRLEMKQRFLAELVEDVEGVAEQLAALGVTVHRPMPLDAGLTRVATPAFEATVTPPLNIRDNTLILGDEIVECPPMLRDRYFETQFLKPVFQDYFRQGARWTTMPRPMMTDHSFDPENVAHAAPNIEVPLDPQDSPYDVGAELMIDGANCLRLGRDLIVNVSNRNHALAYDWLERHLRGRFRVHRMDRLTQSHIDSVVVPLRPGTLLLRDPAVADYLPEALRSWDVVVPPPPGIDDYPQYENGDPIPASPYIDLNVLSVDENTVLVNDACKTLITTLEEHGFDAVPIRHRHRRLFGGGFHCFTLDTVRTGGAEDYLG</sequence>
<gene>
    <name evidence="4" type="ORF">SAMN05660874_04123</name>
</gene>
<proteinExistence type="inferred from homology"/>
<keyword evidence="5" id="KW-1185">Reference proteome</keyword>
<evidence type="ECO:0000256" key="2">
    <source>
        <dbReference type="ARBA" id="ARBA00022679"/>
    </source>
</evidence>
<feature type="active site" evidence="3">
    <location>
        <position position="211"/>
    </location>
</feature>
<name>A0A1I6TN92_9PSEU</name>
<evidence type="ECO:0000256" key="1">
    <source>
        <dbReference type="ARBA" id="ARBA00006943"/>
    </source>
</evidence>
<dbReference type="OrthoDB" id="258252at2"/>
<organism evidence="4 5">
    <name type="scientific">Saccharopolyspora flava</name>
    <dbReference type="NCBI Taxonomy" id="95161"/>
    <lineage>
        <taxon>Bacteria</taxon>
        <taxon>Bacillati</taxon>
        <taxon>Actinomycetota</taxon>
        <taxon>Actinomycetes</taxon>
        <taxon>Pseudonocardiales</taxon>
        <taxon>Pseudonocardiaceae</taxon>
        <taxon>Saccharopolyspora</taxon>
    </lineage>
</organism>